<evidence type="ECO:0000313" key="1">
    <source>
        <dbReference type="EMBL" id="GMH04813.1"/>
    </source>
</evidence>
<dbReference type="AlphaFoldDB" id="A0AAD3XHK2"/>
<organism evidence="1 2">
    <name type="scientific">Nepenthes gracilis</name>
    <name type="common">Slender pitcher plant</name>
    <dbReference type="NCBI Taxonomy" id="150966"/>
    <lineage>
        <taxon>Eukaryota</taxon>
        <taxon>Viridiplantae</taxon>
        <taxon>Streptophyta</taxon>
        <taxon>Embryophyta</taxon>
        <taxon>Tracheophyta</taxon>
        <taxon>Spermatophyta</taxon>
        <taxon>Magnoliopsida</taxon>
        <taxon>eudicotyledons</taxon>
        <taxon>Gunneridae</taxon>
        <taxon>Pentapetalae</taxon>
        <taxon>Caryophyllales</taxon>
        <taxon>Nepenthaceae</taxon>
        <taxon>Nepenthes</taxon>
    </lineage>
</organism>
<gene>
    <name evidence="1" type="ORF">Nepgr_006653</name>
</gene>
<name>A0AAD3XHK2_NEPGR</name>
<accession>A0AAD3XHK2</accession>
<comment type="caution">
    <text evidence="1">The sequence shown here is derived from an EMBL/GenBank/DDBJ whole genome shotgun (WGS) entry which is preliminary data.</text>
</comment>
<protein>
    <submittedName>
        <fullName evidence="1">Uncharacterized protein</fullName>
    </submittedName>
</protein>
<dbReference type="Proteomes" id="UP001279734">
    <property type="component" value="Unassembled WGS sequence"/>
</dbReference>
<proteinExistence type="predicted"/>
<keyword evidence="2" id="KW-1185">Reference proteome</keyword>
<dbReference type="EMBL" id="BSYO01000005">
    <property type="protein sequence ID" value="GMH04813.1"/>
    <property type="molecule type" value="Genomic_DNA"/>
</dbReference>
<reference evidence="1" key="1">
    <citation type="submission" date="2023-05" db="EMBL/GenBank/DDBJ databases">
        <title>Nepenthes gracilis genome sequencing.</title>
        <authorList>
            <person name="Fukushima K."/>
        </authorList>
    </citation>
    <scope>NUCLEOTIDE SEQUENCE</scope>
    <source>
        <strain evidence="1">SING2019-196</strain>
    </source>
</reference>
<evidence type="ECO:0000313" key="2">
    <source>
        <dbReference type="Proteomes" id="UP001279734"/>
    </source>
</evidence>
<sequence>MQDVHRGIEVDCPQASSELVGTWQYAKSRRRRKSKSKSCFVAAKRVVAGAEAVIHTGMIQIGDIEGRTDLKELILHLIAENNLRIGLIFTLHLAYLSPVVPSKPNLDLVPSKLRVSQSECPQLSSSSDSPPFSPSWLPFGRPIPTPLLVRRRCINWLLHIPWCPFPIMLNPLLFTSLAPRSQKHLIAAPALKVSLVSAGHESRTACVSAHSKSEGLRGPSFEPSSQVENGVVLDQVKLPSIQLVGNLESNGPRNSYAAGALAFPDMQAAFFCLSLGIS</sequence>